<dbReference type="InterPro" id="IPR013783">
    <property type="entry name" value="Ig-like_fold"/>
</dbReference>
<dbReference type="NCBIfam" id="TIGR02543">
    <property type="entry name" value="List_Bact_rpt"/>
    <property type="match status" value="7"/>
</dbReference>
<dbReference type="Gene3D" id="2.120.10.30">
    <property type="entry name" value="TolB, C-terminal domain"/>
    <property type="match status" value="3"/>
</dbReference>
<dbReference type="Gene3D" id="2.60.40.10">
    <property type="entry name" value="Immunoglobulins"/>
    <property type="match status" value="2"/>
</dbReference>
<dbReference type="InterPro" id="IPR042229">
    <property type="entry name" value="Listeria/Bacterioides_rpt_sf"/>
</dbReference>
<dbReference type="Proteomes" id="UP000250369">
    <property type="component" value="Unassembled WGS sequence"/>
</dbReference>
<dbReference type="InterPro" id="IPR011042">
    <property type="entry name" value="6-blade_b-propeller_TolB-like"/>
</dbReference>
<organism evidence="8 9">
    <name type="scientific">Paenibacillus contaminans</name>
    <dbReference type="NCBI Taxonomy" id="450362"/>
    <lineage>
        <taxon>Bacteria</taxon>
        <taxon>Bacillati</taxon>
        <taxon>Bacillota</taxon>
        <taxon>Bacilli</taxon>
        <taxon>Bacillales</taxon>
        <taxon>Paenibacillaceae</taxon>
        <taxon>Paenibacillus</taxon>
    </lineage>
</organism>
<sequence length="2018" mass="215250">MKYSKSLLVCMVFMLLASVGLPVGERVEAMPDGNKFAIGTPVSGLTGNPSAVVADSQGNLYIAEPNNHRVLKVNEADGAITTVAGTGTAGNGEIAEGTLGTETALRTPTGLALDSLGNLYISDRDNWRVLKLDSSGIIHQVAHLGLHSPEALKFDDRTGNLYIVNQGDKRIKMVDASGNLTTVAGNGGTGNYGEGQPATSVPLYNPVDVAIDSQGNLYISDQHRIRKVDTAGKAWSYAGGQEGTNSNQKLSQLQFRNIGGLAIDSAGNMYVADSGNHRIIVIDLVTTSEYNNMNFAGTTGQKGTWDAPLTLTTLDTPKLISVDHKGDLYIPDPQNQLIRSIQTGYMLTYDINGGSGTAPRTVFLKYIKNTNHTVLGNSQFSKTGFTFVGWNTQADGFGTDYAVGSALKMPAHDVKLFAKWETTKYTLSYSAGAGGTVEGTAPQTVLHGGSGSPVTAVPGTGYRFVKWSDGYTGAVRTDTNVSGNINVTAQFEVIRNKVSFESNGGSSVQEQTIFYNDYAFVPYPPNRQGYTFTGWYSDSALNEKFNFLTTPIIAPKTLYAGWEIASYKVSFESNGGSAVTEQNVIYNQLASEPAAQPVREGHTFEGWYTDQWLWEPFDFATRVITGNTTVYAKWEINRYDLNYAAGENGYLQGQTAQSVTHGANGITVYAQPHYGYVFTQWSDGNTNAQRTDTNVKADINVTASFDAIRYKVRFESNGGSAVQEQSIAYNELATKPIEPPVREGYTFDGWYANQWDMYPFNFEAQAIFQDTILSAKWTIKRYVLDYTAGANGSIQWYTPQSVAHGADGTTVTAVPNEGYVFVQWSDGNTSAVRTDTNVKADLQVTASFDIIRYKVNFESNGGSQVPEQTIDHNGYAAAPADQAREGYTFGGWYSDSGLNFPFYFEWMPITGDTTVYAKWTINRYDLYYAAGVNGSIEGQPVQSVEHGADGTTVTAVPNEGYVFVQWSDGNTSAVRQDTNVKADLQVTASFDIIRYKVSFESNGGGAVPEQNIAYNGYATEPADQVREGYTFGGWYSDSGLNTPFIFGATPITQQTTVYAKWTIDSYDLSYTAAANGSIEGQPVQSVEHGADGATVTAVPNEGYVFVQWSDGNTSAVRQDTNVKAGIQVTASFDIIRYKVSFEGNGGSAVPEQDIAYNGYATEPADQVREGYTFGGWYSDSDLNTPFIFGATPITQQTTVYAKWTIDSYDLSYTAAANGSIEGQPVQSVEHGADGATVTAVPNEGYVFVQWSDGNTSAVRQDTNVKAGIQVTASFDIIRYKVSFEGNGGSAVPEQDIAYNGYATEPADQVREGYTFGGWYSDSDLNTPFIFGATPITQQTTVYAKWTINSYDLSYTAGANGSIVGEAVQSVEHGADGATVTAVPNDGYVFVQWSDGNTSAVRTDTNVKADLQVTASFDVIRYKVSFESNGGSAVAEQNIAYNGYATEPDSPMLAGYSLAGWYSDSELQKPFHFETTLITGDTTVYAKWILNPPGAPAIQSAVAGDSTATIYWSAVDGAKGYQVFQGISSGVFGDPVTVGESVYSYQATDLTNGTRYYFVVGAINEGGVSIASNEVSATPKTTPAAPTNVIAVAGDGQATISFTVPTSDGGSIITGYKVISSPDGKTITAAASPITLTGLTNGTIYTFTVQAINSAGSSAASAASNAVTPTASSTGGGTGGGIGGSESTGGTPGGSTPPATTSTTDGKLTLPASSAGETKLGDEIQVTIPAGASDSELKLTVEKVLDTVQLNSNGQVFASDVFELLKNFSENFKQAVTLTFKFDTSKVGDNQRAAIFFYDEVNKEWVEIGGRVEGDTIMAKVDHFTKFAVLIVDEKKVVPVKVSFSDTAGHWAEATIQQAVQQGVVDGYPDGTFKPDATISRAEFAMLLMNALKPSGAGAELSFTDERDIASWAKKAIAQAVQAGIVSGYDDGSFRPAASISRAELAVMIARAAGANLSANEASGFADENEIPDWAKGAVAAVKQLGVISGRDGNLFAPNDTATRAEAVTILMKLLQRDN</sequence>
<dbReference type="InterPro" id="IPR001258">
    <property type="entry name" value="NHL_repeat"/>
</dbReference>
<evidence type="ECO:0000259" key="6">
    <source>
        <dbReference type="PROSITE" id="PS50853"/>
    </source>
</evidence>
<dbReference type="PANTHER" id="PTHR24104:SF25">
    <property type="entry name" value="PROTEIN LIN-41"/>
    <property type="match status" value="1"/>
</dbReference>
<dbReference type="Pfam" id="PF18998">
    <property type="entry name" value="Flg_new_2"/>
    <property type="match status" value="7"/>
</dbReference>
<feature type="repeat" description="NHL" evidence="3">
    <location>
        <begin position="97"/>
        <end position="135"/>
    </location>
</feature>
<evidence type="ECO:0000256" key="4">
    <source>
        <dbReference type="SAM" id="MobiDB-lite"/>
    </source>
</evidence>
<protein>
    <submittedName>
        <fullName evidence="8">Uncharacterized protein</fullName>
    </submittedName>
</protein>
<dbReference type="PROSITE" id="PS50853">
    <property type="entry name" value="FN3"/>
    <property type="match status" value="2"/>
</dbReference>
<dbReference type="GO" id="GO:0008270">
    <property type="term" value="F:zinc ion binding"/>
    <property type="evidence" value="ECO:0007669"/>
    <property type="project" value="UniProtKB-KW"/>
</dbReference>
<evidence type="ECO:0000256" key="3">
    <source>
        <dbReference type="PROSITE-ProRule" id="PRU00504"/>
    </source>
</evidence>
<keyword evidence="2" id="KW-0677">Repeat</keyword>
<feature type="domain" description="Fibronectin type-III" evidence="6">
    <location>
        <begin position="1491"/>
        <end position="1580"/>
    </location>
</feature>
<feature type="domain" description="SLH" evidence="7">
    <location>
        <begin position="1899"/>
        <end position="1962"/>
    </location>
</feature>
<keyword evidence="5" id="KW-0732">Signal</keyword>
<feature type="compositionally biased region" description="Low complexity" evidence="4">
    <location>
        <begin position="1693"/>
        <end position="1703"/>
    </location>
</feature>
<dbReference type="SUPFAM" id="SSF101898">
    <property type="entry name" value="NHL repeat"/>
    <property type="match status" value="1"/>
</dbReference>
<dbReference type="SUPFAM" id="SSF49265">
    <property type="entry name" value="Fibronectin type III"/>
    <property type="match status" value="1"/>
</dbReference>
<dbReference type="PROSITE" id="PS51272">
    <property type="entry name" value="SLH"/>
    <property type="match status" value="3"/>
</dbReference>
<dbReference type="Pfam" id="PF00395">
    <property type="entry name" value="SLH"/>
    <property type="match status" value="3"/>
</dbReference>
<accession>A0A329MDC0</accession>
<dbReference type="EMBL" id="QMFB01000018">
    <property type="protein sequence ID" value="RAV17688.1"/>
    <property type="molecule type" value="Genomic_DNA"/>
</dbReference>
<evidence type="ECO:0000313" key="8">
    <source>
        <dbReference type="EMBL" id="RAV17688.1"/>
    </source>
</evidence>
<feature type="signal peptide" evidence="5">
    <location>
        <begin position="1"/>
        <end position="22"/>
    </location>
</feature>
<evidence type="ECO:0000256" key="1">
    <source>
        <dbReference type="ARBA" id="ARBA00004196"/>
    </source>
</evidence>
<dbReference type="Pfam" id="PF25021">
    <property type="entry name" value="TEN_NHL"/>
    <property type="match status" value="1"/>
</dbReference>
<comment type="subcellular location">
    <subcellularLocation>
        <location evidence="1">Cell envelope</location>
    </subcellularLocation>
</comment>
<feature type="domain" description="SLH" evidence="7">
    <location>
        <begin position="1964"/>
        <end position="2018"/>
    </location>
</feature>
<proteinExistence type="predicted"/>
<reference evidence="8 9" key="1">
    <citation type="journal article" date="2009" name="Int. J. Syst. Evol. Microbiol.">
        <title>Paenibacillus contaminans sp. nov., isolated from a contaminated laboratory plate.</title>
        <authorList>
            <person name="Chou J.H."/>
            <person name="Lee J.H."/>
            <person name="Lin M.C."/>
            <person name="Chang P.S."/>
            <person name="Arun A.B."/>
            <person name="Young C.C."/>
            <person name="Chen W.M."/>
        </authorList>
    </citation>
    <scope>NUCLEOTIDE SEQUENCE [LARGE SCALE GENOMIC DNA]</scope>
    <source>
        <strain evidence="8 9">CKOBP-6</strain>
    </source>
</reference>
<feature type="domain" description="SLH" evidence="7">
    <location>
        <begin position="1838"/>
        <end position="1898"/>
    </location>
</feature>
<evidence type="ECO:0000259" key="7">
    <source>
        <dbReference type="PROSITE" id="PS51272"/>
    </source>
</evidence>
<dbReference type="InterPro" id="IPR003961">
    <property type="entry name" value="FN3_dom"/>
</dbReference>
<keyword evidence="9" id="KW-1185">Reference proteome</keyword>
<dbReference type="Gene3D" id="2.60.40.4270">
    <property type="entry name" value="Listeria-Bacteroides repeat domain"/>
    <property type="match status" value="9"/>
</dbReference>
<feature type="domain" description="Fibronectin type-III" evidence="6">
    <location>
        <begin position="1581"/>
        <end position="1670"/>
    </location>
</feature>
<comment type="caution">
    <text evidence="8">The sequence shown here is derived from an EMBL/GenBank/DDBJ whole genome shotgun (WGS) entry which is preliminary data.</text>
</comment>
<dbReference type="SMART" id="SM00060">
    <property type="entry name" value="FN3"/>
    <property type="match status" value="2"/>
</dbReference>
<dbReference type="InterPro" id="IPR013378">
    <property type="entry name" value="InlB-like_B-rpt"/>
</dbReference>
<dbReference type="CDD" id="cd00063">
    <property type="entry name" value="FN3"/>
    <property type="match status" value="2"/>
</dbReference>
<feature type="region of interest" description="Disordered" evidence="4">
    <location>
        <begin position="1666"/>
        <end position="1713"/>
    </location>
</feature>
<dbReference type="PROSITE" id="PS51125">
    <property type="entry name" value="NHL"/>
    <property type="match status" value="2"/>
</dbReference>
<dbReference type="InterPro" id="IPR044060">
    <property type="entry name" value="Bacterial_rp_domain"/>
</dbReference>
<name>A0A329MDC0_9BACL</name>
<gene>
    <name evidence="8" type="ORF">DQG23_26540</name>
</gene>
<dbReference type="InterPro" id="IPR001119">
    <property type="entry name" value="SLH_dom"/>
</dbReference>
<evidence type="ECO:0000256" key="2">
    <source>
        <dbReference type="ARBA" id="ARBA00022737"/>
    </source>
</evidence>
<feature type="compositionally biased region" description="Gly residues" evidence="4">
    <location>
        <begin position="1673"/>
        <end position="1692"/>
    </location>
</feature>
<dbReference type="GO" id="GO:0030313">
    <property type="term" value="C:cell envelope"/>
    <property type="evidence" value="ECO:0007669"/>
    <property type="project" value="UniProtKB-SubCell"/>
</dbReference>
<evidence type="ECO:0000313" key="9">
    <source>
        <dbReference type="Proteomes" id="UP000250369"/>
    </source>
</evidence>
<evidence type="ECO:0000256" key="5">
    <source>
        <dbReference type="SAM" id="SignalP"/>
    </source>
</evidence>
<dbReference type="InterPro" id="IPR036116">
    <property type="entry name" value="FN3_sf"/>
</dbReference>
<feature type="repeat" description="NHL" evidence="3">
    <location>
        <begin position="254"/>
        <end position="285"/>
    </location>
</feature>
<dbReference type="Pfam" id="PF09479">
    <property type="entry name" value="Flg_new"/>
    <property type="match status" value="9"/>
</dbReference>
<dbReference type="InterPro" id="IPR056822">
    <property type="entry name" value="TEN_NHL"/>
</dbReference>
<dbReference type="PANTHER" id="PTHR24104">
    <property type="entry name" value="E3 UBIQUITIN-PROTEIN LIGASE NHLRC1-RELATED"/>
    <property type="match status" value="1"/>
</dbReference>
<dbReference type="Pfam" id="PF00041">
    <property type="entry name" value="fn3"/>
    <property type="match status" value="1"/>
</dbReference>
<dbReference type="InterPro" id="IPR050952">
    <property type="entry name" value="TRIM-NHL_E3_ligases"/>
</dbReference>
<feature type="chain" id="PRO_5038655759" evidence="5">
    <location>
        <begin position="23"/>
        <end position="2018"/>
    </location>
</feature>